<sequence>MTEQTVSCPICGEPYVFYAYKVGDQSACPECRQKVRSNEWVPYPKEPPGKKPF</sequence>
<comment type="caution">
    <text evidence="1">The sequence shown here is derived from an EMBL/GenBank/DDBJ whole genome shotgun (WGS) entry which is preliminary data.</text>
</comment>
<accession>A0A0F9LGP2</accession>
<dbReference type="AlphaFoldDB" id="A0A0F9LGP2"/>
<proteinExistence type="predicted"/>
<gene>
    <name evidence="1" type="ORF">LCGC14_1511770</name>
</gene>
<name>A0A0F9LGP2_9ZZZZ</name>
<organism evidence="1">
    <name type="scientific">marine sediment metagenome</name>
    <dbReference type="NCBI Taxonomy" id="412755"/>
    <lineage>
        <taxon>unclassified sequences</taxon>
        <taxon>metagenomes</taxon>
        <taxon>ecological metagenomes</taxon>
    </lineage>
</organism>
<evidence type="ECO:0000313" key="1">
    <source>
        <dbReference type="EMBL" id="KKM63405.1"/>
    </source>
</evidence>
<protein>
    <submittedName>
        <fullName evidence="1">Uncharacterized protein</fullName>
    </submittedName>
</protein>
<dbReference type="EMBL" id="LAZR01011104">
    <property type="protein sequence ID" value="KKM63405.1"/>
    <property type="molecule type" value="Genomic_DNA"/>
</dbReference>
<reference evidence="1" key="1">
    <citation type="journal article" date="2015" name="Nature">
        <title>Complex archaea that bridge the gap between prokaryotes and eukaryotes.</title>
        <authorList>
            <person name="Spang A."/>
            <person name="Saw J.H."/>
            <person name="Jorgensen S.L."/>
            <person name="Zaremba-Niedzwiedzka K."/>
            <person name="Martijn J."/>
            <person name="Lind A.E."/>
            <person name="van Eijk R."/>
            <person name="Schleper C."/>
            <person name="Guy L."/>
            <person name="Ettema T.J."/>
        </authorList>
    </citation>
    <scope>NUCLEOTIDE SEQUENCE</scope>
</reference>